<name>U2EQ27_9GAMM</name>
<reference evidence="1 2" key="2">
    <citation type="journal article" date="2013" name="PLoS ONE">
        <title>INDIGO - INtegrated Data Warehouse of MIcrobial GenOmes with Examples from the Red Sea Extremophiles.</title>
        <authorList>
            <person name="Alam I."/>
            <person name="Antunes A."/>
            <person name="Kamau A.A."/>
            <person name="Ba Alawi W."/>
            <person name="Kalkatawi M."/>
            <person name="Stingl U."/>
            <person name="Bajic V.B."/>
        </authorList>
    </citation>
    <scope>NUCLEOTIDE SEQUENCE [LARGE SCALE GENOMIC DNA]</scope>
    <source>
        <strain evidence="1 2">E1L3A</strain>
    </source>
</reference>
<gene>
    <name evidence="1" type="ORF">SSPSH_000716</name>
</gene>
<evidence type="ECO:0000313" key="2">
    <source>
        <dbReference type="Proteomes" id="UP000006242"/>
    </source>
</evidence>
<sequence>MRKETGTLVRRLTLCGVAVVGLSVATISSARDRDDLITTASTAGTTAYIVGKNIDDDFTQAQDFADTQSVALRREAATGEGENLDALAALLHEENPDAFGRWMRTNYGQLYGPQVSSDSNVVDRIVAMR</sequence>
<organism evidence="1 2">
    <name type="scientific">Salinisphaera shabanensis E1L3A</name>
    <dbReference type="NCBI Taxonomy" id="1033802"/>
    <lineage>
        <taxon>Bacteria</taxon>
        <taxon>Pseudomonadati</taxon>
        <taxon>Pseudomonadota</taxon>
        <taxon>Gammaproteobacteria</taxon>
        <taxon>Salinisphaerales</taxon>
        <taxon>Salinisphaeraceae</taxon>
        <taxon>Salinisphaera</taxon>
    </lineage>
</organism>
<dbReference type="EMBL" id="AFNV02000004">
    <property type="protein sequence ID" value="ERJ20167.1"/>
    <property type="molecule type" value="Genomic_DNA"/>
</dbReference>
<dbReference type="STRING" id="1033802.SSPSH_000716"/>
<comment type="caution">
    <text evidence="1">The sequence shown here is derived from an EMBL/GenBank/DDBJ whole genome shotgun (WGS) entry which is preliminary data.</text>
</comment>
<evidence type="ECO:0000313" key="1">
    <source>
        <dbReference type="EMBL" id="ERJ20167.1"/>
    </source>
</evidence>
<dbReference type="Pfam" id="PF11220">
    <property type="entry name" value="DUF3015"/>
    <property type="match status" value="1"/>
</dbReference>
<proteinExistence type="predicted"/>
<dbReference type="AlphaFoldDB" id="U2EQ27"/>
<accession>U2EQ27</accession>
<keyword evidence="2" id="KW-1185">Reference proteome</keyword>
<dbReference type="OrthoDB" id="7067931at2"/>
<reference evidence="1 2" key="1">
    <citation type="journal article" date="2011" name="J. Bacteriol.">
        <title>Genome sequence of Salinisphaera shabanensis, a gammaproteobacterium from the harsh, variable environment of the brine-seawater interface of the Shaban Deep in the Red Sea.</title>
        <authorList>
            <person name="Antunes A."/>
            <person name="Alam I."/>
            <person name="Bajic V.B."/>
            <person name="Stingl U."/>
        </authorList>
    </citation>
    <scope>NUCLEOTIDE SEQUENCE [LARGE SCALE GENOMIC DNA]</scope>
    <source>
        <strain evidence="1 2">E1L3A</strain>
    </source>
</reference>
<dbReference type="RefSeq" id="WP_006912244.1">
    <property type="nucleotide sequence ID" value="NZ_AFNV02000004.1"/>
</dbReference>
<dbReference type="Proteomes" id="UP000006242">
    <property type="component" value="Unassembled WGS sequence"/>
</dbReference>
<evidence type="ECO:0008006" key="3">
    <source>
        <dbReference type="Google" id="ProtNLM"/>
    </source>
</evidence>
<protein>
    <recommendedName>
        <fullName evidence="3">Membrane lipoprotein</fullName>
    </recommendedName>
</protein>
<dbReference type="InterPro" id="IPR021383">
    <property type="entry name" value="DUF3015"/>
</dbReference>